<sequence>MLKNNLRQQCNTLLEAGVAVGQQRIPVFPGDGDLSLGENLHQLLQKQHPPPTVPFGVTVEKCAEARETELPATKLMVCLEVDSNGPVVCTSYLIEPTLASHFFHQVQRQRKIWWMRLSANPGRYFISDAHRTEDGGCEWSVVTLKVHFTEPDDPEKASSAVDLKWLELLAGERLIKDFPKALKKTSLPSVVSIRQHMDRITLAMLLDALDSPTTNGTVRLHRNIAPCKCAILCRAKDSARQGELSDLAKHITYVLRKANIFLLDSLCPLVPTDAAVADRIATLDACGAPYAFVLRDESLETGLLQLRSRDTTLCETIHLSDLPHYLIKLVRS</sequence>
<reference evidence="2" key="1">
    <citation type="submission" date="2018-01" db="EMBL/GenBank/DDBJ databases">
        <title>An insight into the sialome of Amazonian anophelines.</title>
        <authorList>
            <person name="Ribeiro J.M."/>
            <person name="Scarpassa V."/>
            <person name="Calvo E."/>
        </authorList>
    </citation>
    <scope>NUCLEOTIDE SEQUENCE</scope>
    <source>
        <tissue evidence="2">Salivary glands</tissue>
    </source>
</reference>
<evidence type="ECO:0000259" key="1">
    <source>
        <dbReference type="Pfam" id="PF03129"/>
    </source>
</evidence>
<feature type="domain" description="Anticodon-binding" evidence="1">
    <location>
        <begin position="235"/>
        <end position="328"/>
    </location>
</feature>
<dbReference type="InterPro" id="IPR027031">
    <property type="entry name" value="Gly-tRNA_synthase/POLG2"/>
</dbReference>
<dbReference type="GO" id="GO:0006264">
    <property type="term" value="P:mitochondrial DNA replication"/>
    <property type="evidence" value="ECO:0007669"/>
    <property type="project" value="TreeGrafter"/>
</dbReference>
<dbReference type="Gene3D" id="3.30.930.10">
    <property type="entry name" value="Bira Bifunctional Protein, Domain 2"/>
    <property type="match status" value="1"/>
</dbReference>
<evidence type="ECO:0000313" key="2">
    <source>
        <dbReference type="EMBL" id="MBW40452.1"/>
    </source>
</evidence>
<dbReference type="InterPro" id="IPR004154">
    <property type="entry name" value="Anticodon-bd"/>
</dbReference>
<organism evidence="2">
    <name type="scientific">Anopheles triannulatus</name>
    <dbReference type="NCBI Taxonomy" id="58253"/>
    <lineage>
        <taxon>Eukaryota</taxon>
        <taxon>Metazoa</taxon>
        <taxon>Ecdysozoa</taxon>
        <taxon>Arthropoda</taxon>
        <taxon>Hexapoda</taxon>
        <taxon>Insecta</taxon>
        <taxon>Pterygota</taxon>
        <taxon>Neoptera</taxon>
        <taxon>Endopterygota</taxon>
        <taxon>Diptera</taxon>
        <taxon>Nematocera</taxon>
        <taxon>Culicoidea</taxon>
        <taxon>Culicidae</taxon>
        <taxon>Anophelinae</taxon>
        <taxon>Anopheles</taxon>
    </lineage>
</organism>
<dbReference type="InterPro" id="IPR036621">
    <property type="entry name" value="Anticodon-bd_dom_sf"/>
</dbReference>
<dbReference type="Gene3D" id="3.40.50.800">
    <property type="entry name" value="Anticodon-binding domain"/>
    <property type="match status" value="1"/>
</dbReference>
<dbReference type="SUPFAM" id="SSF52954">
    <property type="entry name" value="Class II aaRS ABD-related"/>
    <property type="match status" value="1"/>
</dbReference>
<dbReference type="InterPro" id="IPR045864">
    <property type="entry name" value="aa-tRNA-synth_II/BPL/LPL"/>
</dbReference>
<dbReference type="PANTHER" id="PTHR10745">
    <property type="entry name" value="GLYCYL-TRNA SYNTHETASE/DNA POLYMERASE SUBUNIT GAMMA-2"/>
    <property type="match status" value="1"/>
</dbReference>
<dbReference type="PANTHER" id="PTHR10745:SF8">
    <property type="entry name" value="DNA POLYMERASE SUBUNIT GAMMA-2, MITOCHONDRIAL"/>
    <property type="match status" value="1"/>
</dbReference>
<accession>A0A2M4AI97</accession>
<proteinExistence type="predicted"/>
<dbReference type="EMBL" id="GGFK01007131">
    <property type="protein sequence ID" value="MBW40452.1"/>
    <property type="molecule type" value="Transcribed_RNA"/>
</dbReference>
<name>A0A2M4AI97_9DIPT</name>
<dbReference type="AlphaFoldDB" id="A0A2M4AI97"/>
<protein>
    <submittedName>
        <fullName evidence="2">Putative mitochondrial dna polymerase accessory subunit</fullName>
    </submittedName>
</protein>
<dbReference type="Pfam" id="PF03129">
    <property type="entry name" value="HGTP_anticodon"/>
    <property type="match status" value="1"/>
</dbReference>
<dbReference type="GO" id="GO:0005739">
    <property type="term" value="C:mitochondrion"/>
    <property type="evidence" value="ECO:0007669"/>
    <property type="project" value="TreeGrafter"/>
</dbReference>